<feature type="binding site" evidence="2">
    <location>
        <position position="75"/>
    </location>
    <ligand>
        <name>Cu cation</name>
        <dbReference type="ChEBI" id="CHEBI:23378"/>
    </ligand>
</feature>
<comment type="similarity">
    <text evidence="1">Belongs to the SCO1/2 family.</text>
</comment>
<dbReference type="Proteomes" id="UP000198885">
    <property type="component" value="Unassembled WGS sequence"/>
</dbReference>
<organism evidence="4 5">
    <name type="scientific">Tranquillimonas rosea</name>
    <dbReference type="NCBI Taxonomy" id="641238"/>
    <lineage>
        <taxon>Bacteria</taxon>
        <taxon>Pseudomonadati</taxon>
        <taxon>Pseudomonadota</taxon>
        <taxon>Alphaproteobacteria</taxon>
        <taxon>Rhodobacterales</taxon>
        <taxon>Roseobacteraceae</taxon>
        <taxon>Tranquillimonas</taxon>
    </lineage>
</organism>
<evidence type="ECO:0000256" key="1">
    <source>
        <dbReference type="ARBA" id="ARBA00010996"/>
    </source>
</evidence>
<gene>
    <name evidence="4" type="ORF">SAMN04490244_1124</name>
</gene>
<dbReference type="AlphaFoldDB" id="A0A1H9WNE7"/>
<dbReference type="InterPro" id="IPR036249">
    <property type="entry name" value="Thioredoxin-like_sf"/>
</dbReference>
<keyword evidence="2" id="KW-0479">Metal-binding</keyword>
<dbReference type="EMBL" id="FOGU01000012">
    <property type="protein sequence ID" value="SES35456.1"/>
    <property type="molecule type" value="Genomic_DNA"/>
</dbReference>
<dbReference type="PANTHER" id="PTHR12151:SF25">
    <property type="entry name" value="LINALOOL DEHYDRATASE_ISOMERASE DOMAIN-CONTAINING PROTEIN"/>
    <property type="match status" value="1"/>
</dbReference>
<feature type="disulfide bond" description="Redox-active" evidence="3">
    <location>
        <begin position="75"/>
        <end position="79"/>
    </location>
</feature>
<keyword evidence="3" id="KW-1015">Disulfide bond</keyword>
<keyword evidence="2" id="KW-0186">Copper</keyword>
<accession>A0A1H9WNE7</accession>
<name>A0A1H9WNE7_9RHOB</name>
<protein>
    <submittedName>
        <fullName evidence="4">Protein SCO1/2</fullName>
    </submittedName>
</protein>
<proteinExistence type="inferred from homology"/>
<reference evidence="4 5" key="1">
    <citation type="submission" date="2016-10" db="EMBL/GenBank/DDBJ databases">
        <authorList>
            <person name="de Groot N.N."/>
        </authorList>
    </citation>
    <scope>NUCLEOTIDE SEQUENCE [LARGE SCALE GENOMIC DNA]</scope>
    <source>
        <strain evidence="4 5">DSM 23042</strain>
    </source>
</reference>
<feature type="binding site" evidence="2">
    <location>
        <position position="163"/>
    </location>
    <ligand>
        <name>Cu cation</name>
        <dbReference type="ChEBI" id="CHEBI:23378"/>
    </ligand>
</feature>
<dbReference type="GO" id="GO:0046872">
    <property type="term" value="F:metal ion binding"/>
    <property type="evidence" value="ECO:0007669"/>
    <property type="project" value="UniProtKB-KW"/>
</dbReference>
<dbReference type="CDD" id="cd02968">
    <property type="entry name" value="SCO"/>
    <property type="match status" value="1"/>
</dbReference>
<sequence>MSMMRKVALVAWGGLAVLALLAAGWIYVLEPRLNRSISDSLGHGDYELVTTDGGTFTQRTLDGGPTAVFFGFAHCPEVCPTTLGDIGVWQDILAEEGLGPIRTFFVTVDPERDTPEMLGDYVSWVEGVTGVSGSPEEIDKAIRAFRVYARRVPLEDGGYTMDHSSMVLLFDEDGRFFEPIGYQEDTDRAVGKIRRLLSG</sequence>
<dbReference type="Pfam" id="PF02630">
    <property type="entry name" value="SCO1-SenC"/>
    <property type="match status" value="1"/>
</dbReference>
<keyword evidence="5" id="KW-1185">Reference proteome</keyword>
<dbReference type="PANTHER" id="PTHR12151">
    <property type="entry name" value="ELECTRON TRANSPORT PROTIN SCO1/SENC FAMILY MEMBER"/>
    <property type="match status" value="1"/>
</dbReference>
<dbReference type="Gene3D" id="3.40.30.10">
    <property type="entry name" value="Glutaredoxin"/>
    <property type="match status" value="1"/>
</dbReference>
<evidence type="ECO:0000256" key="2">
    <source>
        <dbReference type="PIRSR" id="PIRSR603782-1"/>
    </source>
</evidence>
<feature type="binding site" evidence="2">
    <location>
        <position position="79"/>
    </location>
    <ligand>
        <name>Cu cation</name>
        <dbReference type="ChEBI" id="CHEBI:23378"/>
    </ligand>
</feature>
<dbReference type="SUPFAM" id="SSF52833">
    <property type="entry name" value="Thioredoxin-like"/>
    <property type="match status" value="1"/>
</dbReference>
<evidence type="ECO:0000256" key="3">
    <source>
        <dbReference type="PIRSR" id="PIRSR603782-2"/>
    </source>
</evidence>
<dbReference type="STRING" id="641238.SAMN04490244_1124"/>
<dbReference type="InterPro" id="IPR003782">
    <property type="entry name" value="SCO1/SenC"/>
</dbReference>
<evidence type="ECO:0000313" key="5">
    <source>
        <dbReference type="Proteomes" id="UP000198885"/>
    </source>
</evidence>
<dbReference type="OrthoDB" id="9790194at2"/>
<evidence type="ECO:0000313" key="4">
    <source>
        <dbReference type="EMBL" id="SES35456.1"/>
    </source>
</evidence>